<dbReference type="AlphaFoldDB" id="A0AA93BXT7"/>
<reference evidence="7 8" key="1">
    <citation type="submission" date="2018-09" db="EMBL/GenBank/DDBJ databases">
        <title>Draft genome of a novel serratia sp. strain with antifungal activity.</title>
        <authorList>
            <person name="Dichmann S.I."/>
            <person name="Park B.P."/>
            <person name="Pathiraja D."/>
            <person name="Choi I.-G."/>
            <person name="Stougaard P."/>
            <person name="Hennessy R.C."/>
        </authorList>
    </citation>
    <scope>NUCLEOTIDE SEQUENCE [LARGE SCALE GENOMIC DNA]</scope>
    <source>
        <strain evidence="7 8">S40</strain>
    </source>
</reference>
<comment type="function">
    <text evidence="1">Absolutely required for transposition of IS1.</text>
</comment>
<keyword evidence="3" id="KW-0815">Transposition</keyword>
<dbReference type="InterPro" id="IPR003220">
    <property type="entry name" value="InsA_N_dom_Znf"/>
</dbReference>
<evidence type="ECO:0000259" key="6">
    <source>
        <dbReference type="Pfam" id="PF12759"/>
    </source>
</evidence>
<dbReference type="GO" id="GO:0003677">
    <property type="term" value="F:DNA binding"/>
    <property type="evidence" value="ECO:0007669"/>
    <property type="project" value="InterPro"/>
</dbReference>
<gene>
    <name evidence="7" type="ORF">D4100_06485</name>
</gene>
<keyword evidence="4" id="KW-0233">DNA recombination</keyword>
<evidence type="ECO:0000256" key="4">
    <source>
        <dbReference type="ARBA" id="ARBA00023172"/>
    </source>
</evidence>
<accession>A0AA93BXT7</accession>
<dbReference type="GO" id="GO:0004803">
    <property type="term" value="F:transposase activity"/>
    <property type="evidence" value="ECO:0007669"/>
    <property type="project" value="InterPro"/>
</dbReference>
<dbReference type="PANTHER" id="PTHR33293">
    <property type="entry name" value="INSERTION ELEMENT IS1 1 PROTEIN INSB-RELATED"/>
    <property type="match status" value="1"/>
</dbReference>
<evidence type="ECO:0000259" key="5">
    <source>
        <dbReference type="Pfam" id="PF03811"/>
    </source>
</evidence>
<evidence type="ECO:0000256" key="2">
    <source>
        <dbReference type="ARBA" id="ARBA00008841"/>
    </source>
</evidence>
<proteinExistence type="inferred from homology"/>
<protein>
    <submittedName>
        <fullName evidence="7">IS1 family transposase</fullName>
    </submittedName>
</protein>
<dbReference type="Pfam" id="PF03811">
    <property type="entry name" value="Zn_ribbon_InsA"/>
    <property type="match status" value="1"/>
</dbReference>
<dbReference type="InterPro" id="IPR005063">
    <property type="entry name" value="Transposase_27"/>
</dbReference>
<feature type="domain" description="Insertion element IS1 protein InsA helix-turn-helix" evidence="6">
    <location>
        <begin position="43"/>
        <end position="86"/>
    </location>
</feature>
<evidence type="ECO:0000313" key="7">
    <source>
        <dbReference type="EMBL" id="RJF58398.1"/>
    </source>
</evidence>
<feature type="domain" description="InsA N-terminal zinc ribbon" evidence="5">
    <location>
        <begin position="1"/>
        <end position="35"/>
    </location>
</feature>
<dbReference type="Pfam" id="PF03400">
    <property type="entry name" value="DDE_Tnp_IS1"/>
    <property type="match status" value="1"/>
</dbReference>
<dbReference type="InterPro" id="IPR051354">
    <property type="entry name" value="Transposase_27_IS1"/>
</dbReference>
<dbReference type="Pfam" id="PF12759">
    <property type="entry name" value="HTH_Tnp_IS1"/>
    <property type="match status" value="1"/>
</dbReference>
<dbReference type="NCBIfam" id="NF033558">
    <property type="entry name" value="transpos_IS1"/>
    <property type="match status" value="1"/>
</dbReference>
<dbReference type="GO" id="GO:0006313">
    <property type="term" value="P:DNA transposition"/>
    <property type="evidence" value="ECO:0007669"/>
    <property type="project" value="InterPro"/>
</dbReference>
<dbReference type="RefSeq" id="WP_119803624.1">
    <property type="nucleotide sequence ID" value="NZ_QYYG01000001.1"/>
</dbReference>
<dbReference type="PANTHER" id="PTHR33293:SF1">
    <property type="entry name" value="INSERTION ELEMENT IS1 1 PROTEIN INSB-RELATED"/>
    <property type="match status" value="1"/>
</dbReference>
<evidence type="ECO:0000256" key="1">
    <source>
        <dbReference type="ARBA" id="ARBA00004091"/>
    </source>
</evidence>
<name>A0AA93BXT7_9GAMM</name>
<dbReference type="InterPro" id="IPR024431">
    <property type="entry name" value="InsA_HTH_dom"/>
</dbReference>
<sequence>MAKIDVVCPRCSETNGVIRNGHSSSGTQLYRCKHCLKTFQLSYRYNGAKPETHQTIVDMAMSGSGCSDTARVLKISLNTVLRHLKNFAPFQVAQNVEPGAPGAEVVICCEANEQWSYVRSKSNPRWLFYAYDRIRKRVLAHVFGPRNALTLRRLLVLLSPFNIAFYMTDAWPVYRTLLASTCHVVSKKYTQRIERHHLNLRTHLKRLARRTICFSKSEVMHDKIIGWYLTIHHYH</sequence>
<comment type="similarity">
    <text evidence="2">Belongs to the transposase 27 family.</text>
</comment>
<dbReference type="EMBL" id="QYYG01000001">
    <property type="protein sequence ID" value="RJF58398.1"/>
    <property type="molecule type" value="Genomic_DNA"/>
</dbReference>
<comment type="caution">
    <text evidence="7">The sequence shown here is derived from an EMBL/GenBank/DDBJ whole genome shotgun (WGS) entry which is preliminary data.</text>
</comment>
<organism evidence="7 8">
    <name type="scientific">Serratia inhibens</name>
    <dbReference type="NCBI Taxonomy" id="2338073"/>
    <lineage>
        <taxon>Bacteria</taxon>
        <taxon>Pseudomonadati</taxon>
        <taxon>Pseudomonadota</taxon>
        <taxon>Gammaproteobacteria</taxon>
        <taxon>Enterobacterales</taxon>
        <taxon>Yersiniaceae</taxon>
        <taxon>Serratia</taxon>
    </lineage>
</organism>
<evidence type="ECO:0000256" key="3">
    <source>
        <dbReference type="ARBA" id="ARBA00022578"/>
    </source>
</evidence>
<keyword evidence="8" id="KW-1185">Reference proteome</keyword>
<evidence type="ECO:0000313" key="8">
    <source>
        <dbReference type="Proteomes" id="UP000284338"/>
    </source>
</evidence>
<dbReference type="Proteomes" id="UP000284338">
    <property type="component" value="Unassembled WGS sequence"/>
</dbReference>